<keyword evidence="2" id="KW-1185">Reference proteome</keyword>
<organism evidence="1 2">
    <name type="scientific">Pontibacter ummariensis</name>
    <dbReference type="NCBI Taxonomy" id="1610492"/>
    <lineage>
        <taxon>Bacteria</taxon>
        <taxon>Pseudomonadati</taxon>
        <taxon>Bacteroidota</taxon>
        <taxon>Cytophagia</taxon>
        <taxon>Cytophagales</taxon>
        <taxon>Hymenobacteraceae</taxon>
        <taxon>Pontibacter</taxon>
    </lineage>
</organism>
<name>A0A239LSA6_9BACT</name>
<dbReference type="AlphaFoldDB" id="A0A239LSA6"/>
<dbReference type="EMBL" id="FZOQ01000050">
    <property type="protein sequence ID" value="SNT33567.1"/>
    <property type="molecule type" value="Genomic_DNA"/>
</dbReference>
<evidence type="ECO:0000313" key="2">
    <source>
        <dbReference type="Proteomes" id="UP000198432"/>
    </source>
</evidence>
<dbReference type="Proteomes" id="UP000198432">
    <property type="component" value="Unassembled WGS sequence"/>
</dbReference>
<sequence>MPKTEASKRKRNLMLGEVVLVPLLDINPESYKQMELWFREDILRLQEDFTRSHKPLHDQKMKKSFRSW</sequence>
<protein>
    <submittedName>
        <fullName evidence="1">Uncharacterized protein</fullName>
    </submittedName>
</protein>
<reference evidence="2" key="1">
    <citation type="submission" date="2017-06" db="EMBL/GenBank/DDBJ databases">
        <authorList>
            <person name="Varghese N."/>
            <person name="Submissions S."/>
        </authorList>
    </citation>
    <scope>NUCLEOTIDE SEQUENCE [LARGE SCALE GENOMIC DNA]</scope>
    <source>
        <strain evidence="2">NKM1</strain>
    </source>
</reference>
<accession>A0A239LSA6</accession>
<proteinExistence type="predicted"/>
<dbReference type="RefSeq" id="WP_089321961.1">
    <property type="nucleotide sequence ID" value="NZ_FZOQ01000050.1"/>
</dbReference>
<gene>
    <name evidence="1" type="ORF">SAMN06296052_1508</name>
</gene>
<evidence type="ECO:0000313" key="1">
    <source>
        <dbReference type="EMBL" id="SNT33567.1"/>
    </source>
</evidence>